<dbReference type="Gene3D" id="3.10.200.10">
    <property type="entry name" value="Alpha carbonic anhydrase"/>
    <property type="match status" value="1"/>
</dbReference>
<evidence type="ECO:0000256" key="1">
    <source>
        <dbReference type="ARBA" id="ARBA00010718"/>
    </source>
</evidence>
<dbReference type="InterPro" id="IPR036398">
    <property type="entry name" value="CA_dom_sf"/>
</dbReference>
<gene>
    <name evidence="4" type="ORF">Q7C36_012265</name>
</gene>
<dbReference type="PROSITE" id="PS51144">
    <property type="entry name" value="ALPHA_CA_2"/>
    <property type="match status" value="1"/>
</dbReference>
<dbReference type="Pfam" id="PF00194">
    <property type="entry name" value="Carb_anhydrase"/>
    <property type="match status" value="1"/>
</dbReference>
<dbReference type="AlphaFoldDB" id="A0AA88MPS6"/>
<name>A0AA88MPS6_TACVA</name>
<dbReference type="PANTHER" id="PTHR18952:SF134">
    <property type="entry name" value="CARBONIC ANHYDRASE 15"/>
    <property type="match status" value="1"/>
</dbReference>
<feature type="signal peptide" evidence="2">
    <location>
        <begin position="1"/>
        <end position="21"/>
    </location>
</feature>
<sequence length="319" mass="35626">MESWIPALLSVLVLNPFRTSTLKVPPLNYCYTDDTCGPYQWVTSFPSCITKDSTLHSPINLKHVDIRNDSVDPLELRGFTKPQSSWTVRNARDTVAVEFQAGMSANGGSIKHNYRIVEMRFHWGTNITNGSEHKLDGRRFPMEMQIVGVAHGFADVEAASANQSGLLMLGVFIDIASAENKAFKALSQAVSNVKYPGDSISVTPPALSDLLPEDRKYYQYHGGQTVPPCRQTVTWIVFEKPIFISREQYLPFVTRLYYTDKSDTAEKLLVENYRFIQPRLNRQIFVSSAVDLTSGSASAAALNQHASIIMLLILISTMP</sequence>
<keyword evidence="5" id="KW-1185">Reference proteome</keyword>
<protein>
    <recommendedName>
        <fullName evidence="3">Alpha-carbonic anhydrase domain-containing protein</fullName>
    </recommendedName>
</protein>
<reference evidence="4" key="1">
    <citation type="submission" date="2023-08" db="EMBL/GenBank/DDBJ databases">
        <title>Pelteobagrus vachellii genome.</title>
        <authorList>
            <person name="Liu H."/>
        </authorList>
    </citation>
    <scope>NUCLEOTIDE SEQUENCE</scope>
    <source>
        <strain evidence="4">PRFRI_2022a</strain>
        <tissue evidence="4">Muscle</tissue>
    </source>
</reference>
<dbReference type="SUPFAM" id="SSF51069">
    <property type="entry name" value="Carbonic anhydrase"/>
    <property type="match status" value="1"/>
</dbReference>
<dbReference type="GO" id="GO:0008270">
    <property type="term" value="F:zinc ion binding"/>
    <property type="evidence" value="ECO:0007669"/>
    <property type="project" value="InterPro"/>
</dbReference>
<dbReference type="InterPro" id="IPR023561">
    <property type="entry name" value="Carbonic_anhydrase_a-class"/>
</dbReference>
<comment type="caution">
    <text evidence="4">The sequence shown here is derived from an EMBL/GenBank/DDBJ whole genome shotgun (WGS) entry which is preliminary data.</text>
</comment>
<dbReference type="GO" id="GO:0005886">
    <property type="term" value="C:plasma membrane"/>
    <property type="evidence" value="ECO:0007669"/>
    <property type="project" value="TreeGrafter"/>
</dbReference>
<comment type="similarity">
    <text evidence="1">Belongs to the alpha-carbonic anhydrase family.</text>
</comment>
<proteinExistence type="inferred from homology"/>
<organism evidence="4 5">
    <name type="scientific">Tachysurus vachellii</name>
    <name type="common">Darkbarbel catfish</name>
    <name type="synonym">Pelteobagrus vachellii</name>
    <dbReference type="NCBI Taxonomy" id="175792"/>
    <lineage>
        <taxon>Eukaryota</taxon>
        <taxon>Metazoa</taxon>
        <taxon>Chordata</taxon>
        <taxon>Craniata</taxon>
        <taxon>Vertebrata</taxon>
        <taxon>Euteleostomi</taxon>
        <taxon>Actinopterygii</taxon>
        <taxon>Neopterygii</taxon>
        <taxon>Teleostei</taxon>
        <taxon>Ostariophysi</taxon>
        <taxon>Siluriformes</taxon>
        <taxon>Bagridae</taxon>
        <taxon>Tachysurus</taxon>
    </lineage>
</organism>
<evidence type="ECO:0000313" key="4">
    <source>
        <dbReference type="EMBL" id="KAK2840686.1"/>
    </source>
</evidence>
<evidence type="ECO:0000313" key="5">
    <source>
        <dbReference type="Proteomes" id="UP001187315"/>
    </source>
</evidence>
<dbReference type="SMART" id="SM01057">
    <property type="entry name" value="Carb_anhydrase"/>
    <property type="match status" value="1"/>
</dbReference>
<evidence type="ECO:0000256" key="2">
    <source>
        <dbReference type="SAM" id="SignalP"/>
    </source>
</evidence>
<keyword evidence="2" id="KW-0732">Signal</keyword>
<dbReference type="EMBL" id="JAVHJS010000012">
    <property type="protein sequence ID" value="KAK2840686.1"/>
    <property type="molecule type" value="Genomic_DNA"/>
</dbReference>
<dbReference type="PANTHER" id="PTHR18952">
    <property type="entry name" value="CARBONIC ANHYDRASE"/>
    <property type="match status" value="1"/>
</dbReference>
<dbReference type="GO" id="GO:0004089">
    <property type="term" value="F:carbonate dehydratase activity"/>
    <property type="evidence" value="ECO:0007669"/>
    <property type="project" value="InterPro"/>
</dbReference>
<feature type="domain" description="Alpha-carbonic anhydrase" evidence="3">
    <location>
        <begin position="27"/>
        <end position="288"/>
    </location>
</feature>
<dbReference type="Proteomes" id="UP001187315">
    <property type="component" value="Unassembled WGS sequence"/>
</dbReference>
<accession>A0AA88MPS6</accession>
<evidence type="ECO:0000259" key="3">
    <source>
        <dbReference type="PROSITE" id="PS51144"/>
    </source>
</evidence>
<dbReference type="InterPro" id="IPR001148">
    <property type="entry name" value="CA_dom"/>
</dbReference>
<feature type="chain" id="PRO_5041646886" description="Alpha-carbonic anhydrase domain-containing protein" evidence="2">
    <location>
        <begin position="22"/>
        <end position="319"/>
    </location>
</feature>